<proteinExistence type="predicted"/>
<keyword evidence="2" id="KW-1133">Transmembrane helix</keyword>
<name>A0ABP4QPZ8_9ACTN</name>
<dbReference type="RefSeq" id="WP_346101332.1">
    <property type="nucleotide sequence ID" value="NZ_BAAAMU010000003.1"/>
</dbReference>
<evidence type="ECO:0000313" key="3">
    <source>
        <dbReference type="EMBL" id="GAA1613037.1"/>
    </source>
</evidence>
<evidence type="ECO:0000256" key="2">
    <source>
        <dbReference type="SAM" id="Phobius"/>
    </source>
</evidence>
<organism evidence="3 4">
    <name type="scientific">Nonomuraea maheshkhaliensis</name>
    <dbReference type="NCBI Taxonomy" id="419590"/>
    <lineage>
        <taxon>Bacteria</taxon>
        <taxon>Bacillati</taxon>
        <taxon>Actinomycetota</taxon>
        <taxon>Actinomycetes</taxon>
        <taxon>Streptosporangiales</taxon>
        <taxon>Streptosporangiaceae</taxon>
        <taxon>Nonomuraea</taxon>
    </lineage>
</organism>
<evidence type="ECO:0000256" key="1">
    <source>
        <dbReference type="SAM" id="MobiDB-lite"/>
    </source>
</evidence>
<protein>
    <submittedName>
        <fullName evidence="3">Uncharacterized protein</fullName>
    </submittedName>
</protein>
<sequence length="57" mass="6674">MKSDVPDARTAWIRMWFGPMAVASTMAGIPFWWYPPLPPPSPPQEQDDTHEPYRRYP</sequence>
<gene>
    <name evidence="3" type="ORF">GCM10009733_006370</name>
</gene>
<keyword evidence="2" id="KW-0812">Transmembrane</keyword>
<dbReference type="Proteomes" id="UP001500064">
    <property type="component" value="Unassembled WGS sequence"/>
</dbReference>
<evidence type="ECO:0000313" key="4">
    <source>
        <dbReference type="Proteomes" id="UP001500064"/>
    </source>
</evidence>
<feature type="region of interest" description="Disordered" evidence="1">
    <location>
        <begin position="38"/>
        <end position="57"/>
    </location>
</feature>
<keyword evidence="4" id="KW-1185">Reference proteome</keyword>
<keyword evidence="2" id="KW-0472">Membrane</keyword>
<dbReference type="EMBL" id="BAAAMU010000003">
    <property type="protein sequence ID" value="GAA1613037.1"/>
    <property type="molecule type" value="Genomic_DNA"/>
</dbReference>
<comment type="caution">
    <text evidence="3">The sequence shown here is derived from an EMBL/GenBank/DDBJ whole genome shotgun (WGS) entry which is preliminary data.</text>
</comment>
<feature type="transmembrane region" description="Helical" evidence="2">
    <location>
        <begin position="12"/>
        <end position="33"/>
    </location>
</feature>
<reference evidence="4" key="1">
    <citation type="journal article" date="2019" name="Int. J. Syst. Evol. Microbiol.">
        <title>The Global Catalogue of Microorganisms (GCM) 10K type strain sequencing project: providing services to taxonomists for standard genome sequencing and annotation.</title>
        <authorList>
            <consortium name="The Broad Institute Genomics Platform"/>
            <consortium name="The Broad Institute Genome Sequencing Center for Infectious Disease"/>
            <person name="Wu L."/>
            <person name="Ma J."/>
        </authorList>
    </citation>
    <scope>NUCLEOTIDE SEQUENCE [LARGE SCALE GENOMIC DNA]</scope>
    <source>
        <strain evidence="4">JCM 13929</strain>
    </source>
</reference>
<feature type="compositionally biased region" description="Basic and acidic residues" evidence="1">
    <location>
        <begin position="47"/>
        <end position="57"/>
    </location>
</feature>
<accession>A0ABP4QPZ8</accession>